<name>A0A448ZM75_9STRA</name>
<evidence type="ECO:0000259" key="3">
    <source>
        <dbReference type="PROSITE" id="PS50102"/>
    </source>
</evidence>
<dbReference type="SUPFAM" id="SSF54928">
    <property type="entry name" value="RNA-binding domain, RBD"/>
    <property type="match status" value="1"/>
</dbReference>
<feature type="region of interest" description="Disordered" evidence="2">
    <location>
        <begin position="428"/>
        <end position="488"/>
    </location>
</feature>
<feature type="region of interest" description="Disordered" evidence="2">
    <location>
        <begin position="191"/>
        <end position="224"/>
    </location>
</feature>
<dbReference type="SUPFAM" id="SSF53335">
    <property type="entry name" value="S-adenosyl-L-methionine-dependent methyltransferases"/>
    <property type="match status" value="1"/>
</dbReference>
<gene>
    <name evidence="4" type="ORF">PSNMU_V1.4_AUG-EV-PASAV3_0100680</name>
</gene>
<dbReference type="GO" id="GO:0003723">
    <property type="term" value="F:RNA binding"/>
    <property type="evidence" value="ECO:0007669"/>
    <property type="project" value="UniProtKB-UniRule"/>
</dbReference>
<dbReference type="Gene3D" id="3.40.50.150">
    <property type="entry name" value="Vaccinia Virus protein VP39"/>
    <property type="match status" value="1"/>
</dbReference>
<dbReference type="InterPro" id="IPR029063">
    <property type="entry name" value="SAM-dependent_MTases_sf"/>
</dbReference>
<dbReference type="GO" id="GO:0008168">
    <property type="term" value="F:methyltransferase activity"/>
    <property type="evidence" value="ECO:0007669"/>
    <property type="project" value="InterPro"/>
</dbReference>
<dbReference type="Pfam" id="PF01728">
    <property type="entry name" value="FtsJ"/>
    <property type="match status" value="1"/>
</dbReference>
<dbReference type="InterPro" id="IPR012677">
    <property type="entry name" value="Nucleotide-bd_a/b_plait_sf"/>
</dbReference>
<dbReference type="OrthoDB" id="48961at2759"/>
<keyword evidence="1" id="KW-0694">RNA-binding</keyword>
<dbReference type="EMBL" id="CAACVS010000517">
    <property type="protein sequence ID" value="VEU43115.1"/>
    <property type="molecule type" value="Genomic_DNA"/>
</dbReference>
<feature type="domain" description="RRM" evidence="3">
    <location>
        <begin position="80"/>
        <end position="191"/>
    </location>
</feature>
<protein>
    <recommendedName>
        <fullName evidence="3">RRM domain-containing protein</fullName>
    </recommendedName>
</protein>
<dbReference type="Gene3D" id="3.30.70.330">
    <property type="match status" value="1"/>
</dbReference>
<sequence length="721" mass="77578">MFRIESEGSFVTAIIHWSFLFTFAFQSSKLQTACAFSGTGSFPPRPSLFGSKLRPKALEMTARASADTSPASEPPVAVANRLFLSHIDYANRGDGKSGDTTAPGDDLSQEFVKQQLEGLFSRFGSVQEIYLSEKEDPGRSENNPSERRPPFGFVAMETASEAQAALDGLRETGGNQSIGNARRLFGDVAPAKVHKSKNNQQNKNERMRSERRKEFRSRRALVEGGKSGSAAANLVCQVHTSHLDRLNDFVAAREGVGLVGSFSVQKGTSFAVLRVDAPSEDDGVDGAEQFSRTLWNTWYVAPNLNRVTLLDHGEGGSSPVVEGNLRTGVVPAIFRSLSGLPGAGGGKVLLRVAVFPPKLQRALLVGIEDYQHTSRQEGDADVELCPGNPTHTISVVQLHPGVVATPKSKGDNDKALYVLGRPECVSSVPKKRSLSGEGSETTDNNNNNNNNNNNVHSDKYELQQQSTSVVPQPKRQHRQNGDEAGTAAAAAHNSNLKVIGGDSGATGGEDKSISRAYWKLQEAWERYRYRYEAPCLDAAGSGHGEALWALDCGAAPGGWTKFLFRPGVVGRIYAVDPGELSRDVVPGLDEGLAEAGASTPAATSIVKHVATTIQAAVPDLAADLRSSSRTNKVLDIWVSDMCCKDMAGQIDCFLLARSEGVVGPGTFFVLTLKCVVGYSATAFEYQAKEQVARLEGISRDVQVVHLFSNRSSERTIIGYLC</sequence>
<evidence type="ECO:0000256" key="1">
    <source>
        <dbReference type="PROSITE-ProRule" id="PRU00176"/>
    </source>
</evidence>
<dbReference type="Pfam" id="PF00076">
    <property type="entry name" value="RRM_1"/>
    <property type="match status" value="1"/>
</dbReference>
<dbReference type="GO" id="GO:0032259">
    <property type="term" value="P:methylation"/>
    <property type="evidence" value="ECO:0007669"/>
    <property type="project" value="InterPro"/>
</dbReference>
<evidence type="ECO:0000313" key="4">
    <source>
        <dbReference type="EMBL" id="VEU43115.1"/>
    </source>
</evidence>
<dbReference type="InterPro" id="IPR035979">
    <property type="entry name" value="RBD_domain_sf"/>
</dbReference>
<proteinExistence type="predicted"/>
<dbReference type="PROSITE" id="PS50102">
    <property type="entry name" value="RRM"/>
    <property type="match status" value="1"/>
</dbReference>
<keyword evidence="5" id="KW-1185">Reference proteome</keyword>
<dbReference type="InterPro" id="IPR002877">
    <property type="entry name" value="RNA_MeTrfase_FtsJ_dom"/>
</dbReference>
<evidence type="ECO:0000313" key="5">
    <source>
        <dbReference type="Proteomes" id="UP000291116"/>
    </source>
</evidence>
<accession>A0A448ZM75</accession>
<dbReference type="InterPro" id="IPR000504">
    <property type="entry name" value="RRM_dom"/>
</dbReference>
<organism evidence="4 5">
    <name type="scientific">Pseudo-nitzschia multistriata</name>
    <dbReference type="NCBI Taxonomy" id="183589"/>
    <lineage>
        <taxon>Eukaryota</taxon>
        <taxon>Sar</taxon>
        <taxon>Stramenopiles</taxon>
        <taxon>Ochrophyta</taxon>
        <taxon>Bacillariophyta</taxon>
        <taxon>Bacillariophyceae</taxon>
        <taxon>Bacillariophycidae</taxon>
        <taxon>Bacillariales</taxon>
        <taxon>Bacillariaceae</taxon>
        <taxon>Pseudo-nitzschia</taxon>
    </lineage>
</organism>
<evidence type="ECO:0000256" key="2">
    <source>
        <dbReference type="SAM" id="MobiDB-lite"/>
    </source>
</evidence>
<dbReference type="Proteomes" id="UP000291116">
    <property type="component" value="Unassembled WGS sequence"/>
</dbReference>
<dbReference type="AlphaFoldDB" id="A0A448ZM75"/>
<feature type="compositionally biased region" description="Low complexity" evidence="2">
    <location>
        <begin position="444"/>
        <end position="454"/>
    </location>
</feature>
<reference evidence="4 5" key="1">
    <citation type="submission" date="2019-01" db="EMBL/GenBank/DDBJ databases">
        <authorList>
            <person name="Ferrante I. M."/>
        </authorList>
    </citation>
    <scope>NUCLEOTIDE SEQUENCE [LARGE SCALE GENOMIC DNA]</scope>
    <source>
        <strain evidence="4 5">B856</strain>
    </source>
</reference>
<feature type="compositionally biased region" description="Basic and acidic residues" evidence="2">
    <location>
        <begin position="203"/>
        <end position="213"/>
    </location>
</feature>